<keyword evidence="3" id="KW-1185">Reference proteome</keyword>
<dbReference type="Proteomes" id="UP000033740">
    <property type="component" value="Unassembled WGS sequence"/>
</dbReference>
<dbReference type="STRING" id="582680.RS86_01528"/>
<dbReference type="CDD" id="cd02208">
    <property type="entry name" value="cupin_RmlC-like"/>
    <property type="match status" value="1"/>
</dbReference>
<evidence type="ECO:0000313" key="2">
    <source>
        <dbReference type="EMBL" id="KJL33731.1"/>
    </source>
</evidence>
<dbReference type="SUPFAM" id="SSF51182">
    <property type="entry name" value="RmlC-like cupins"/>
    <property type="match status" value="1"/>
</dbReference>
<feature type="domain" description="Cupin type-2" evidence="1">
    <location>
        <begin position="28"/>
        <end position="90"/>
    </location>
</feature>
<evidence type="ECO:0000259" key="1">
    <source>
        <dbReference type="Pfam" id="PF07883"/>
    </source>
</evidence>
<dbReference type="Gene3D" id="2.60.120.10">
    <property type="entry name" value="Jelly Rolls"/>
    <property type="match status" value="1"/>
</dbReference>
<dbReference type="RefSeq" id="WP_045271619.1">
    <property type="nucleotide sequence ID" value="NZ_JYIX01000032.1"/>
</dbReference>
<proteinExistence type="predicted"/>
<accession>A0A0F0LQD7</accession>
<dbReference type="Pfam" id="PF07883">
    <property type="entry name" value="Cupin_2"/>
    <property type="match status" value="1"/>
</dbReference>
<dbReference type="InterPro" id="IPR013096">
    <property type="entry name" value="Cupin_2"/>
</dbReference>
<dbReference type="PATRIC" id="fig|582680.6.peg.1571"/>
<evidence type="ECO:0000313" key="3">
    <source>
        <dbReference type="Proteomes" id="UP000033740"/>
    </source>
</evidence>
<name>A0A0F0LQD7_9MICO</name>
<dbReference type="InterPro" id="IPR014710">
    <property type="entry name" value="RmlC-like_jellyroll"/>
</dbReference>
<comment type="caution">
    <text evidence="2">The sequence shown here is derived from an EMBL/GenBank/DDBJ whole genome shotgun (WGS) entry which is preliminary data.</text>
</comment>
<protein>
    <submittedName>
        <fullName evidence="2">Cupin domain protein</fullName>
    </submittedName>
</protein>
<dbReference type="AlphaFoldDB" id="A0A0F0LQD7"/>
<gene>
    <name evidence="2" type="ORF">RS86_01528</name>
</gene>
<sequence>MTDLFPGAVGVSRLRVYTDRAIDGLRGGSPHLHTVCSEGYLVTSGNGRVQTLTLGEGFRETALAPGALLWFGPGTIHRLVNEGDLELVVIMQNSGLPEAGDAVLTFPDAQVSAATAYSAAARIDGPDAASRLTAAMIRRDRAVEGFSALRDAAASGDLDPLRRFHARAAALVADHADTWRERWRTGAWTAAAATSRQLDAIEAADTAHFADAAMHRAEPVERLGMCGWLRAY</sequence>
<dbReference type="InterPro" id="IPR011051">
    <property type="entry name" value="RmlC_Cupin_sf"/>
</dbReference>
<organism evidence="2 3">
    <name type="scientific">Microbacterium azadirachtae</name>
    <dbReference type="NCBI Taxonomy" id="582680"/>
    <lineage>
        <taxon>Bacteria</taxon>
        <taxon>Bacillati</taxon>
        <taxon>Actinomycetota</taxon>
        <taxon>Actinomycetes</taxon>
        <taxon>Micrococcales</taxon>
        <taxon>Microbacteriaceae</taxon>
        <taxon>Microbacterium</taxon>
    </lineage>
</organism>
<reference evidence="2 3" key="1">
    <citation type="submission" date="2015-02" db="EMBL/GenBank/DDBJ databases">
        <title>Draft genome sequences of ten Microbacterium spp. with emphasis on heavy metal contaminated environments.</title>
        <authorList>
            <person name="Corretto E."/>
        </authorList>
    </citation>
    <scope>NUCLEOTIDE SEQUENCE [LARGE SCALE GENOMIC DNA]</scope>
    <source>
        <strain evidence="2 3">ARN176</strain>
    </source>
</reference>
<dbReference type="EMBL" id="JYIX01000032">
    <property type="protein sequence ID" value="KJL33731.1"/>
    <property type="molecule type" value="Genomic_DNA"/>
</dbReference>